<name>A0A9D4ZCG7_ADICA</name>
<keyword evidence="2" id="KW-1185">Reference proteome</keyword>
<reference evidence="1" key="1">
    <citation type="submission" date="2021-01" db="EMBL/GenBank/DDBJ databases">
        <title>Adiantum capillus-veneris genome.</title>
        <authorList>
            <person name="Fang Y."/>
            <person name="Liao Q."/>
        </authorList>
    </citation>
    <scope>NUCLEOTIDE SEQUENCE</scope>
    <source>
        <strain evidence="1">H3</strain>
        <tissue evidence="1">Leaf</tissue>
    </source>
</reference>
<protein>
    <submittedName>
        <fullName evidence="1">Uncharacterized protein</fullName>
    </submittedName>
</protein>
<comment type="caution">
    <text evidence="1">The sequence shown here is derived from an EMBL/GenBank/DDBJ whole genome shotgun (WGS) entry which is preliminary data.</text>
</comment>
<dbReference type="AlphaFoldDB" id="A0A9D4ZCG7"/>
<accession>A0A9D4ZCG7</accession>
<evidence type="ECO:0000313" key="1">
    <source>
        <dbReference type="EMBL" id="KAI5068932.1"/>
    </source>
</evidence>
<gene>
    <name evidence="1" type="ORF">GOP47_0015233</name>
</gene>
<organism evidence="1 2">
    <name type="scientific">Adiantum capillus-veneris</name>
    <name type="common">Maidenhair fern</name>
    <dbReference type="NCBI Taxonomy" id="13818"/>
    <lineage>
        <taxon>Eukaryota</taxon>
        <taxon>Viridiplantae</taxon>
        <taxon>Streptophyta</taxon>
        <taxon>Embryophyta</taxon>
        <taxon>Tracheophyta</taxon>
        <taxon>Polypodiopsida</taxon>
        <taxon>Polypodiidae</taxon>
        <taxon>Polypodiales</taxon>
        <taxon>Pteridineae</taxon>
        <taxon>Pteridaceae</taxon>
        <taxon>Vittarioideae</taxon>
        <taxon>Adiantum</taxon>
    </lineage>
</organism>
<proteinExistence type="predicted"/>
<sequence>MEDPIDVEKAAYFDAPILVHVTNETRSICIAPFSIEAPLPLQATIIPNPINNITLNVANDPSLIEIKPCVQLCSLYEVDQSSHVDAKGINLSIVPFGQSLLP</sequence>
<dbReference type="Proteomes" id="UP000886520">
    <property type="component" value="Chromosome 15"/>
</dbReference>
<evidence type="ECO:0000313" key="2">
    <source>
        <dbReference type="Proteomes" id="UP000886520"/>
    </source>
</evidence>
<dbReference type="EMBL" id="JABFUD020000015">
    <property type="protein sequence ID" value="KAI5068932.1"/>
    <property type="molecule type" value="Genomic_DNA"/>
</dbReference>